<keyword evidence="8" id="KW-1185">Reference proteome</keyword>
<dbReference type="Pfam" id="PF03281">
    <property type="entry name" value="Mab-21"/>
    <property type="match status" value="1"/>
</dbReference>
<evidence type="ECO:0000256" key="4">
    <source>
        <dbReference type="SAM" id="MobiDB-lite"/>
    </source>
</evidence>
<evidence type="ECO:0000313" key="7">
    <source>
        <dbReference type="EMBL" id="EDO31683.1"/>
    </source>
</evidence>
<dbReference type="AlphaFoldDB" id="A7SX89"/>
<dbReference type="InParanoid" id="A7SX89"/>
<feature type="compositionally biased region" description="Polar residues" evidence="4">
    <location>
        <begin position="506"/>
        <end position="517"/>
    </location>
</feature>
<dbReference type="PhylomeDB" id="A7SX89"/>
<evidence type="ECO:0000313" key="8">
    <source>
        <dbReference type="Proteomes" id="UP000001593"/>
    </source>
</evidence>
<evidence type="ECO:0000256" key="3">
    <source>
        <dbReference type="ARBA" id="ARBA00022840"/>
    </source>
</evidence>
<evidence type="ECO:0000259" key="6">
    <source>
        <dbReference type="Pfam" id="PF20266"/>
    </source>
</evidence>
<proteinExistence type="inferred from homology"/>
<dbReference type="Pfam" id="PF20266">
    <property type="entry name" value="Mab-21_C"/>
    <property type="match status" value="1"/>
</dbReference>
<dbReference type="EMBL" id="DS469881">
    <property type="protein sequence ID" value="EDO31683.1"/>
    <property type="molecule type" value="Genomic_DNA"/>
</dbReference>
<dbReference type="GO" id="GO:0005524">
    <property type="term" value="F:ATP binding"/>
    <property type="evidence" value="ECO:0007669"/>
    <property type="project" value="UniProtKB-KW"/>
</dbReference>
<keyword evidence="3" id="KW-0067">ATP-binding</keyword>
<gene>
    <name evidence="7" type="ORF">NEMVEDRAFT_v1g218914</name>
</gene>
<dbReference type="Gene3D" id="1.10.1410.40">
    <property type="match status" value="1"/>
</dbReference>
<feature type="region of interest" description="Disordered" evidence="4">
    <location>
        <begin position="496"/>
        <end position="524"/>
    </location>
</feature>
<feature type="domain" description="Mab-21-like nucleotidyltransferase" evidence="5">
    <location>
        <begin position="223"/>
        <end position="386"/>
    </location>
</feature>
<evidence type="ECO:0008006" key="9">
    <source>
        <dbReference type="Google" id="ProtNLM"/>
    </source>
</evidence>
<dbReference type="PANTHER" id="PTHR10656">
    <property type="entry name" value="CELL FATE DETERMINING PROTEIN MAB21-RELATED"/>
    <property type="match status" value="1"/>
</dbReference>
<sequence length="524" mass="60042">MKFSRIALQFAILINELVGIRYAHLDQAHANGARVSLSPKQPSLEFVRHAFSLVFMGAAVDIRSGQQWEELNDILTSNFESIFEFGDISKDKAVQKTFEILPFITELITGVKILPSGSAMEGSMMDPRFRGIEADAMICPRQLIIYPTQQRDMFQYIPETPGYIRLRIPSEQKEHMLQLMEDLNKFAIHKKSDSGELFLIAKFSIDSMLENIQEKIPDNLLMRVLSDSLHLDRLFASGSTQGPAANISLEGFAKPLEELSKPKDLLKQLAINICDKRISKPANEDRYEDNSNRESPSKRKCYDYMCLDNELPNALSVDCVIALECVGWPEIASGFFKRSRNWPHPITLDKIRNDCFHLVYKPLDKESADSVEWRISFSKAEAALFYSMSPPMMHCYRIFKAIFYCELTLPKVLCSYYMKTIFLWTCERLPEEVWDESCLAQVVMGLLDELVHCLVTKSCPHYFIPECNLFEHAHQDFLLDLARKVLEIRAHPDRYPKRTSKVHGGDSTQSPQSQVDTAQDIELD</sequence>
<name>A7SX89_NEMVE</name>
<evidence type="ECO:0000259" key="5">
    <source>
        <dbReference type="Pfam" id="PF03281"/>
    </source>
</evidence>
<comment type="similarity">
    <text evidence="2">Belongs to the mab-21 family.</text>
</comment>
<dbReference type="eggNOG" id="KOG3963">
    <property type="taxonomic scope" value="Eukaryota"/>
</dbReference>
<dbReference type="InterPro" id="IPR046906">
    <property type="entry name" value="Mab-21_HhH/H2TH-like"/>
</dbReference>
<dbReference type="SMART" id="SM01265">
    <property type="entry name" value="Mab-21"/>
    <property type="match status" value="1"/>
</dbReference>
<comment type="cofactor">
    <cofactor evidence="1">
        <name>Mg(2+)</name>
        <dbReference type="ChEBI" id="CHEBI:18420"/>
    </cofactor>
</comment>
<accession>A7SX89</accession>
<dbReference type="InterPro" id="IPR024810">
    <property type="entry name" value="MAB21L/cGLR"/>
</dbReference>
<dbReference type="HOGENOM" id="CLU_589649_0_0_1"/>
<reference evidence="7 8" key="1">
    <citation type="journal article" date="2007" name="Science">
        <title>Sea anemone genome reveals ancestral eumetazoan gene repertoire and genomic organization.</title>
        <authorList>
            <person name="Putnam N.H."/>
            <person name="Srivastava M."/>
            <person name="Hellsten U."/>
            <person name="Dirks B."/>
            <person name="Chapman J."/>
            <person name="Salamov A."/>
            <person name="Terry A."/>
            <person name="Shapiro H."/>
            <person name="Lindquist E."/>
            <person name="Kapitonov V.V."/>
            <person name="Jurka J."/>
            <person name="Genikhovich G."/>
            <person name="Grigoriev I.V."/>
            <person name="Lucas S.M."/>
            <person name="Steele R.E."/>
            <person name="Finnerty J.R."/>
            <person name="Technau U."/>
            <person name="Martindale M.Q."/>
            <person name="Rokhsar D.S."/>
        </authorList>
    </citation>
    <scope>NUCLEOTIDE SEQUENCE [LARGE SCALE GENOMIC DNA]</scope>
    <source>
        <strain evidence="8">CH2 X CH6</strain>
    </source>
</reference>
<evidence type="ECO:0000256" key="1">
    <source>
        <dbReference type="ARBA" id="ARBA00001946"/>
    </source>
</evidence>
<keyword evidence="3" id="KW-0547">Nucleotide-binding</keyword>
<dbReference type="GO" id="GO:0016779">
    <property type="term" value="F:nucleotidyltransferase activity"/>
    <property type="evidence" value="ECO:0007669"/>
    <property type="project" value="UniProtKB-ARBA"/>
</dbReference>
<organism evidence="7 8">
    <name type="scientific">Nematostella vectensis</name>
    <name type="common">Starlet sea anemone</name>
    <dbReference type="NCBI Taxonomy" id="45351"/>
    <lineage>
        <taxon>Eukaryota</taxon>
        <taxon>Metazoa</taxon>
        <taxon>Cnidaria</taxon>
        <taxon>Anthozoa</taxon>
        <taxon>Hexacorallia</taxon>
        <taxon>Actiniaria</taxon>
        <taxon>Edwardsiidae</taxon>
        <taxon>Nematostella</taxon>
    </lineage>
</organism>
<dbReference type="InterPro" id="IPR046903">
    <property type="entry name" value="Mab-21-like_nuc_Trfase"/>
</dbReference>
<dbReference type="PANTHER" id="PTHR10656:SF69">
    <property type="entry name" value="MAB-21-LIKE HHH_H2TH-LIKE DOMAIN-CONTAINING PROTEIN"/>
    <property type="match status" value="1"/>
</dbReference>
<evidence type="ECO:0000256" key="2">
    <source>
        <dbReference type="ARBA" id="ARBA00008307"/>
    </source>
</evidence>
<feature type="domain" description="Mab-21-like HhH/H2TH-like" evidence="6">
    <location>
        <begin position="392"/>
        <end position="485"/>
    </location>
</feature>
<dbReference type="Proteomes" id="UP000001593">
    <property type="component" value="Unassembled WGS sequence"/>
</dbReference>
<protein>
    <recommendedName>
        <fullName evidence="9">Mab-21-like HhH/H2TH-like domain-containing protein</fullName>
    </recommendedName>
</protein>